<dbReference type="AlphaFoldDB" id="A0ABD2MXU4"/>
<comment type="subcellular location">
    <subcellularLocation>
        <location evidence="2 11">Mitochondrion</location>
    </subcellularLocation>
</comment>
<dbReference type="InterPro" id="IPR006222">
    <property type="entry name" value="GCVT_N"/>
</dbReference>
<evidence type="ECO:0000256" key="9">
    <source>
        <dbReference type="ARBA" id="ARBA00047665"/>
    </source>
</evidence>
<proteinExistence type="inferred from homology"/>
<comment type="subunit">
    <text evidence="4 11">The glycine cleavage system is composed of four proteins: P, T, L and H.</text>
</comment>
<evidence type="ECO:0000256" key="7">
    <source>
        <dbReference type="ARBA" id="ARBA00022946"/>
    </source>
</evidence>
<dbReference type="NCBIfam" id="NF001567">
    <property type="entry name" value="PRK00389.1"/>
    <property type="match status" value="1"/>
</dbReference>
<evidence type="ECO:0000256" key="10">
    <source>
        <dbReference type="PIRSR" id="PIRSR006487-1"/>
    </source>
</evidence>
<dbReference type="FunFam" id="3.30.70.1400:FF:000001">
    <property type="entry name" value="Aminomethyltransferase"/>
    <property type="match status" value="1"/>
</dbReference>
<evidence type="ECO:0000256" key="2">
    <source>
        <dbReference type="ARBA" id="ARBA00004173"/>
    </source>
</evidence>
<evidence type="ECO:0000256" key="8">
    <source>
        <dbReference type="ARBA" id="ARBA00023128"/>
    </source>
</evidence>
<feature type="binding site" evidence="10">
    <location>
        <position position="228"/>
    </location>
    <ligand>
        <name>substrate</name>
    </ligand>
</feature>
<dbReference type="PIRSF" id="PIRSF006487">
    <property type="entry name" value="GcvT"/>
    <property type="match status" value="1"/>
</dbReference>
<dbReference type="InterPro" id="IPR006223">
    <property type="entry name" value="GcvT"/>
</dbReference>
<dbReference type="GO" id="GO:0008483">
    <property type="term" value="F:transaminase activity"/>
    <property type="evidence" value="ECO:0007669"/>
    <property type="project" value="UniProtKB-KW"/>
</dbReference>
<protein>
    <recommendedName>
        <fullName evidence="11">Aminomethyltransferase</fullName>
        <ecNumber evidence="11">2.1.2.10</ecNumber>
    </recommendedName>
    <alternativeName>
        <fullName evidence="11">Glycine cleavage system T protein</fullName>
    </alternativeName>
</protein>
<reference evidence="14 15" key="1">
    <citation type="journal article" date="2021" name="BMC Biol.">
        <title>Horizontally acquired antibacterial genes associated with adaptive radiation of ladybird beetles.</title>
        <authorList>
            <person name="Li H.S."/>
            <person name="Tang X.F."/>
            <person name="Huang Y.H."/>
            <person name="Xu Z.Y."/>
            <person name="Chen M.L."/>
            <person name="Du X.Y."/>
            <person name="Qiu B.Y."/>
            <person name="Chen P.T."/>
            <person name="Zhang W."/>
            <person name="Slipinski A."/>
            <person name="Escalona H.E."/>
            <person name="Waterhouse R.M."/>
            <person name="Zwick A."/>
            <person name="Pang H."/>
        </authorList>
    </citation>
    <scope>NUCLEOTIDE SEQUENCE [LARGE SCALE GENOMIC DNA]</scope>
    <source>
        <strain evidence="14">SYSU2018</strain>
    </source>
</reference>
<keyword evidence="6 11" id="KW-0808">Transferase</keyword>
<evidence type="ECO:0000256" key="6">
    <source>
        <dbReference type="ARBA" id="ARBA00022679"/>
    </source>
</evidence>
<dbReference type="GO" id="GO:0005739">
    <property type="term" value="C:mitochondrion"/>
    <property type="evidence" value="ECO:0007669"/>
    <property type="project" value="UniProtKB-SubCell"/>
</dbReference>
<comment type="function">
    <text evidence="1 11">The glycine cleavage system catalyzes the degradation of glycine.</text>
</comment>
<evidence type="ECO:0000256" key="5">
    <source>
        <dbReference type="ARBA" id="ARBA00022576"/>
    </source>
</evidence>
<keyword evidence="5 11" id="KW-0032">Aminotransferase</keyword>
<feature type="domain" description="Aminomethyltransferase C-terminal" evidence="13">
    <location>
        <begin position="314"/>
        <end position="392"/>
    </location>
</feature>
<dbReference type="FunFam" id="4.10.1250.10:FF:000002">
    <property type="entry name" value="Aminomethyltransferase"/>
    <property type="match status" value="1"/>
</dbReference>
<keyword evidence="8 11" id="KW-0496">Mitochondrion</keyword>
<comment type="similarity">
    <text evidence="3 11">Belongs to the GcvT family.</text>
</comment>
<evidence type="ECO:0000256" key="3">
    <source>
        <dbReference type="ARBA" id="ARBA00008609"/>
    </source>
</evidence>
<accession>A0ABD2MXU4</accession>
<name>A0ABD2MXU4_9CUCU</name>
<comment type="catalytic activity">
    <reaction evidence="9 11">
        <text>N(6)-[(R)-S(8)-aminomethyldihydrolipoyl]-L-lysyl-[protein] + (6S)-5,6,7,8-tetrahydrofolate = N(6)-[(R)-dihydrolipoyl]-L-lysyl-[protein] + (6R)-5,10-methylene-5,6,7,8-tetrahydrofolate + NH4(+)</text>
        <dbReference type="Rhea" id="RHEA:16945"/>
        <dbReference type="Rhea" id="RHEA-COMP:10475"/>
        <dbReference type="Rhea" id="RHEA-COMP:10492"/>
        <dbReference type="ChEBI" id="CHEBI:15636"/>
        <dbReference type="ChEBI" id="CHEBI:28938"/>
        <dbReference type="ChEBI" id="CHEBI:57453"/>
        <dbReference type="ChEBI" id="CHEBI:83100"/>
        <dbReference type="ChEBI" id="CHEBI:83143"/>
        <dbReference type="EC" id="2.1.2.10"/>
    </reaction>
</comment>
<dbReference type="NCBIfam" id="TIGR00528">
    <property type="entry name" value="gcvT"/>
    <property type="match status" value="1"/>
</dbReference>
<dbReference type="InterPro" id="IPR028896">
    <property type="entry name" value="GcvT/YgfZ/DmdA"/>
</dbReference>
<keyword evidence="15" id="KW-1185">Reference proteome</keyword>
<dbReference type="Gene3D" id="2.40.30.110">
    <property type="entry name" value="Aminomethyltransferase beta-barrel domains"/>
    <property type="match status" value="1"/>
</dbReference>
<dbReference type="EMBL" id="JABFTP020000042">
    <property type="protein sequence ID" value="KAL3271010.1"/>
    <property type="molecule type" value="Genomic_DNA"/>
</dbReference>
<dbReference type="InterPro" id="IPR029043">
    <property type="entry name" value="GcvT/YgfZ_C"/>
</dbReference>
<evidence type="ECO:0000259" key="13">
    <source>
        <dbReference type="Pfam" id="PF08669"/>
    </source>
</evidence>
<sequence>MLGKRLISSKFINRFFSSKPSLGEKTGLYDFHVKNGGKIVNFGGFALPVQYSDQSIAASHVHTRTNASIFDVSHMLQTEIKGNKCTEYLESICTADLKALPSNSSTLTVFTNENGGILDDLIVTKITEEEFYVVSNAAMKQQDQQIMTEALKDFKTRNTNTDIELKFYQPKERGLIALQGPKAITALQRLTDANLSELYFMTSTIGKIGNVERCRITRCGYTGEDGFEISMPTQRQVELTELLLEQEDVKMAGLGARDSLRLEAGLCLYGSDIDQTTTPVEAALTWLVAKSRRQAADFPGANVILEHIKTGCGRKRVGITSHSGPPARHGSKILDENQKELGEVTSGCPGPSLGKNVAMGYVSTENSKVGTKVLLKIRDKLYEGVVTKMPFVPSRYYVKAKSNK</sequence>
<organism evidence="14 15">
    <name type="scientific">Cryptolaemus montrouzieri</name>
    <dbReference type="NCBI Taxonomy" id="559131"/>
    <lineage>
        <taxon>Eukaryota</taxon>
        <taxon>Metazoa</taxon>
        <taxon>Ecdysozoa</taxon>
        <taxon>Arthropoda</taxon>
        <taxon>Hexapoda</taxon>
        <taxon>Insecta</taxon>
        <taxon>Pterygota</taxon>
        <taxon>Neoptera</taxon>
        <taxon>Endopterygota</taxon>
        <taxon>Coleoptera</taxon>
        <taxon>Polyphaga</taxon>
        <taxon>Cucujiformia</taxon>
        <taxon>Coccinelloidea</taxon>
        <taxon>Coccinellidae</taxon>
        <taxon>Scymninae</taxon>
        <taxon>Scymnini</taxon>
        <taxon>Cryptolaemus</taxon>
    </lineage>
</organism>
<dbReference type="Gene3D" id="3.30.1360.120">
    <property type="entry name" value="Probable tRNA modification gtpase trme, domain 1"/>
    <property type="match status" value="1"/>
</dbReference>
<keyword evidence="7 11" id="KW-0809">Transit peptide</keyword>
<dbReference type="FunFam" id="2.40.30.110:FF:000002">
    <property type="entry name" value="Aminomethyltransferase"/>
    <property type="match status" value="1"/>
</dbReference>
<evidence type="ECO:0000313" key="14">
    <source>
        <dbReference type="EMBL" id="KAL3271010.1"/>
    </source>
</evidence>
<dbReference type="SUPFAM" id="SSF101790">
    <property type="entry name" value="Aminomethyltransferase beta-barrel domain"/>
    <property type="match status" value="1"/>
</dbReference>
<dbReference type="InterPro" id="IPR013977">
    <property type="entry name" value="GcvT_C"/>
</dbReference>
<evidence type="ECO:0000256" key="11">
    <source>
        <dbReference type="RuleBase" id="RU003981"/>
    </source>
</evidence>
<dbReference type="Pfam" id="PF08669">
    <property type="entry name" value="GCV_T_C"/>
    <property type="match status" value="1"/>
</dbReference>
<dbReference type="SUPFAM" id="SSF103025">
    <property type="entry name" value="Folate-binding domain"/>
    <property type="match status" value="1"/>
</dbReference>
<dbReference type="Pfam" id="PF01571">
    <property type="entry name" value="GCV_T"/>
    <property type="match status" value="1"/>
</dbReference>
<dbReference type="Gene3D" id="4.10.1250.10">
    <property type="entry name" value="Aminomethyltransferase fragment"/>
    <property type="match status" value="1"/>
</dbReference>
<dbReference type="Gene3D" id="3.30.70.1400">
    <property type="entry name" value="Aminomethyltransferase beta-barrel domains"/>
    <property type="match status" value="1"/>
</dbReference>
<evidence type="ECO:0000256" key="1">
    <source>
        <dbReference type="ARBA" id="ARBA00003631"/>
    </source>
</evidence>
<feature type="domain" description="GCVT N-terminal" evidence="12">
    <location>
        <begin position="28"/>
        <end position="290"/>
    </location>
</feature>
<dbReference type="PANTHER" id="PTHR43757:SF16">
    <property type="entry name" value="AMINOMETHYLTRANSFERASE, MITOCHONDRIAL"/>
    <property type="match status" value="1"/>
</dbReference>
<dbReference type="InterPro" id="IPR027266">
    <property type="entry name" value="TrmE/GcvT-like"/>
</dbReference>
<comment type="caution">
    <text evidence="14">The sequence shown here is derived from an EMBL/GenBank/DDBJ whole genome shotgun (WGS) entry which is preliminary data.</text>
</comment>
<evidence type="ECO:0000256" key="4">
    <source>
        <dbReference type="ARBA" id="ARBA00011690"/>
    </source>
</evidence>
<dbReference type="PANTHER" id="PTHR43757">
    <property type="entry name" value="AMINOMETHYLTRANSFERASE"/>
    <property type="match status" value="1"/>
</dbReference>
<evidence type="ECO:0000259" key="12">
    <source>
        <dbReference type="Pfam" id="PF01571"/>
    </source>
</evidence>
<dbReference type="GO" id="GO:0004047">
    <property type="term" value="F:aminomethyltransferase activity"/>
    <property type="evidence" value="ECO:0007669"/>
    <property type="project" value="UniProtKB-EC"/>
</dbReference>
<gene>
    <name evidence="14" type="ORF">HHI36_021511</name>
</gene>
<evidence type="ECO:0000313" key="15">
    <source>
        <dbReference type="Proteomes" id="UP001516400"/>
    </source>
</evidence>
<dbReference type="EC" id="2.1.2.10" evidence="11"/>
<dbReference type="Proteomes" id="UP001516400">
    <property type="component" value="Unassembled WGS sequence"/>
</dbReference>